<name>A0A834J0I7_RHYFE</name>
<feature type="region of interest" description="Disordered" evidence="1">
    <location>
        <begin position="27"/>
        <end position="49"/>
    </location>
</feature>
<comment type="caution">
    <text evidence="2">The sequence shown here is derived from an EMBL/GenBank/DDBJ whole genome shotgun (WGS) entry which is preliminary data.</text>
</comment>
<protein>
    <submittedName>
        <fullName evidence="2">Uncharacterized protein</fullName>
    </submittedName>
</protein>
<sequence>MYLLIIIRERTFERKEPVSQNGAKLSILKGNSHGFKPPPHRYPSHNNAASLETDIYGPSLIMSRQVQDVLKKIRLQAENR</sequence>
<evidence type="ECO:0000313" key="2">
    <source>
        <dbReference type="EMBL" id="KAF7284322.1"/>
    </source>
</evidence>
<keyword evidence="3" id="KW-1185">Reference proteome</keyword>
<reference evidence="2" key="1">
    <citation type="submission" date="2020-08" db="EMBL/GenBank/DDBJ databases">
        <title>Genome sequencing and assembly of the red palm weevil Rhynchophorus ferrugineus.</title>
        <authorList>
            <person name="Dias G.B."/>
            <person name="Bergman C.M."/>
            <person name="Manee M."/>
        </authorList>
    </citation>
    <scope>NUCLEOTIDE SEQUENCE</scope>
    <source>
        <strain evidence="2">AA-2017</strain>
        <tissue evidence="2">Whole larva</tissue>
    </source>
</reference>
<evidence type="ECO:0000256" key="1">
    <source>
        <dbReference type="SAM" id="MobiDB-lite"/>
    </source>
</evidence>
<dbReference type="AlphaFoldDB" id="A0A834J0I7"/>
<proteinExistence type="predicted"/>
<accession>A0A834J0I7</accession>
<gene>
    <name evidence="2" type="ORF">GWI33_022305</name>
</gene>
<evidence type="ECO:0000313" key="3">
    <source>
        <dbReference type="Proteomes" id="UP000625711"/>
    </source>
</evidence>
<dbReference type="EMBL" id="JAACXV010000079">
    <property type="protein sequence ID" value="KAF7284322.1"/>
    <property type="molecule type" value="Genomic_DNA"/>
</dbReference>
<dbReference type="Proteomes" id="UP000625711">
    <property type="component" value="Unassembled WGS sequence"/>
</dbReference>
<organism evidence="2 3">
    <name type="scientific">Rhynchophorus ferrugineus</name>
    <name type="common">Red palm weevil</name>
    <name type="synonym">Curculio ferrugineus</name>
    <dbReference type="NCBI Taxonomy" id="354439"/>
    <lineage>
        <taxon>Eukaryota</taxon>
        <taxon>Metazoa</taxon>
        <taxon>Ecdysozoa</taxon>
        <taxon>Arthropoda</taxon>
        <taxon>Hexapoda</taxon>
        <taxon>Insecta</taxon>
        <taxon>Pterygota</taxon>
        <taxon>Neoptera</taxon>
        <taxon>Endopterygota</taxon>
        <taxon>Coleoptera</taxon>
        <taxon>Polyphaga</taxon>
        <taxon>Cucujiformia</taxon>
        <taxon>Curculionidae</taxon>
        <taxon>Dryophthorinae</taxon>
        <taxon>Rhynchophorus</taxon>
    </lineage>
</organism>